<accession>A0A9X9Q121</accession>
<feature type="region of interest" description="Disordered" evidence="1">
    <location>
        <begin position="1"/>
        <end position="47"/>
    </location>
</feature>
<evidence type="ECO:0000256" key="1">
    <source>
        <dbReference type="SAM" id="MobiDB-lite"/>
    </source>
</evidence>
<feature type="non-terminal residue" evidence="2">
    <location>
        <position position="1"/>
    </location>
</feature>
<dbReference type="AlphaFoldDB" id="A0A9X9Q121"/>
<comment type="caution">
    <text evidence="2">The sequence shown here is derived from an EMBL/GenBank/DDBJ whole genome shotgun (WGS) entry which is preliminary data.</text>
</comment>
<name>A0A9X9Q121_GULGU</name>
<gene>
    <name evidence="2" type="ORF">BN2614_LOCUS11</name>
</gene>
<feature type="non-terminal residue" evidence="2">
    <location>
        <position position="85"/>
    </location>
</feature>
<evidence type="ECO:0000313" key="2">
    <source>
        <dbReference type="EMBL" id="VCW91003.1"/>
    </source>
</evidence>
<feature type="region of interest" description="Disordered" evidence="1">
    <location>
        <begin position="65"/>
        <end position="85"/>
    </location>
</feature>
<sequence length="85" mass="9126">LTQGSCSSGGRPEPCARPESVRPLTGRPILRGSALAPTEAGDPTGSELGWMLQACKMEGFPLVPPQPSEDLVSYDTDLYQRQTHE</sequence>
<evidence type="ECO:0000313" key="3">
    <source>
        <dbReference type="Proteomes" id="UP000269945"/>
    </source>
</evidence>
<keyword evidence="3" id="KW-1185">Reference proteome</keyword>
<dbReference type="Proteomes" id="UP000269945">
    <property type="component" value="Unassembled WGS sequence"/>
</dbReference>
<reference evidence="2 3" key="1">
    <citation type="submission" date="2018-10" db="EMBL/GenBank/DDBJ databases">
        <authorList>
            <person name="Ekblom R."/>
            <person name="Jareborg N."/>
        </authorList>
    </citation>
    <scope>NUCLEOTIDE SEQUENCE [LARGE SCALE GENOMIC DNA]</scope>
    <source>
        <tissue evidence="2">Muscle</tissue>
    </source>
</reference>
<protein>
    <submittedName>
        <fullName evidence="2">Uncharacterized protein</fullName>
    </submittedName>
</protein>
<proteinExistence type="predicted"/>
<organism evidence="2 3">
    <name type="scientific">Gulo gulo</name>
    <name type="common">Wolverine</name>
    <name type="synonym">Gluton</name>
    <dbReference type="NCBI Taxonomy" id="48420"/>
    <lineage>
        <taxon>Eukaryota</taxon>
        <taxon>Metazoa</taxon>
        <taxon>Chordata</taxon>
        <taxon>Craniata</taxon>
        <taxon>Vertebrata</taxon>
        <taxon>Euteleostomi</taxon>
        <taxon>Mammalia</taxon>
        <taxon>Eutheria</taxon>
        <taxon>Laurasiatheria</taxon>
        <taxon>Carnivora</taxon>
        <taxon>Caniformia</taxon>
        <taxon>Musteloidea</taxon>
        <taxon>Mustelidae</taxon>
        <taxon>Guloninae</taxon>
        <taxon>Gulo</taxon>
    </lineage>
</organism>
<dbReference type="EMBL" id="CYRY02016745">
    <property type="protein sequence ID" value="VCW91003.1"/>
    <property type="molecule type" value="Genomic_DNA"/>
</dbReference>